<dbReference type="Proteomes" id="UP001519924">
    <property type="component" value="Unassembled WGS sequence"/>
</dbReference>
<reference evidence="2 3" key="1">
    <citation type="submission" date="2021-08" db="EMBL/GenBank/DDBJ databases">
        <title>Caldovatus sediminis gen. nov., sp. nov., a moderately thermophilic bacterium isolated from a hot spring.</title>
        <authorList>
            <person name="Hu C.-J."/>
            <person name="Li W.-J."/>
            <person name="Xian W.-D."/>
        </authorList>
    </citation>
    <scope>NUCLEOTIDE SEQUENCE [LARGE SCALE GENOMIC DNA]</scope>
    <source>
        <strain evidence="2 3">SYSU G05006</strain>
    </source>
</reference>
<evidence type="ECO:0000259" key="1">
    <source>
        <dbReference type="Pfam" id="PF02211"/>
    </source>
</evidence>
<sequence length="103" mass="11819">MTEAGAAFAPGARVRVRDDWPEERGPCHIRTPHYVRGRTGTVERALGAFPNPEDLAFGRPAPRRRLYHVRFDQRPLWNEGHPRDTVLVEIFEHWLEPLAEGSP</sequence>
<comment type="caution">
    <text evidence="2">The sequence shown here is derived from an EMBL/GenBank/DDBJ whole genome shotgun (WGS) entry which is preliminary data.</text>
</comment>
<dbReference type="InterPro" id="IPR024690">
    <property type="entry name" value="CN_hydtase_beta_dom_C"/>
</dbReference>
<dbReference type="Gene3D" id="2.30.30.50">
    <property type="match status" value="1"/>
</dbReference>
<dbReference type="SUPFAM" id="SSF50090">
    <property type="entry name" value="Electron transport accessory proteins"/>
    <property type="match status" value="1"/>
</dbReference>
<protein>
    <submittedName>
        <fullName evidence="2">Nitrile hydratase subunit beta</fullName>
    </submittedName>
</protein>
<name>A0ABS7F4I5_9PROT</name>
<keyword evidence="3" id="KW-1185">Reference proteome</keyword>
<dbReference type="InterPro" id="IPR008990">
    <property type="entry name" value="Elect_transpt_acc-like_dom_sf"/>
</dbReference>
<evidence type="ECO:0000313" key="3">
    <source>
        <dbReference type="Proteomes" id="UP001519924"/>
    </source>
</evidence>
<feature type="domain" description="Nitrile hydratase beta subunit" evidence="1">
    <location>
        <begin position="4"/>
        <end position="97"/>
    </location>
</feature>
<evidence type="ECO:0000313" key="2">
    <source>
        <dbReference type="EMBL" id="MBW8270527.1"/>
    </source>
</evidence>
<dbReference type="EMBL" id="JAHZUY010000042">
    <property type="protein sequence ID" value="MBW8270527.1"/>
    <property type="molecule type" value="Genomic_DNA"/>
</dbReference>
<dbReference type="RefSeq" id="WP_220118267.1">
    <property type="nucleotide sequence ID" value="NZ_JAHZUY010000042.1"/>
</dbReference>
<dbReference type="Pfam" id="PF02211">
    <property type="entry name" value="NHase_beta_C"/>
    <property type="match status" value="1"/>
</dbReference>
<organism evidence="2 3">
    <name type="scientific">Caldovatus aquaticus</name>
    <dbReference type="NCBI Taxonomy" id="2865671"/>
    <lineage>
        <taxon>Bacteria</taxon>
        <taxon>Pseudomonadati</taxon>
        <taxon>Pseudomonadota</taxon>
        <taxon>Alphaproteobacteria</taxon>
        <taxon>Acetobacterales</taxon>
        <taxon>Roseomonadaceae</taxon>
        <taxon>Caldovatus</taxon>
    </lineage>
</organism>
<proteinExistence type="predicted"/>
<gene>
    <name evidence="2" type="ORF">K1J50_13660</name>
</gene>
<accession>A0ABS7F4I5</accession>